<organism evidence="10 11">
    <name type="scientific">Glossina morsitans morsitans</name>
    <name type="common">Savannah tsetse fly</name>
    <dbReference type="NCBI Taxonomy" id="37546"/>
    <lineage>
        <taxon>Eukaryota</taxon>
        <taxon>Metazoa</taxon>
        <taxon>Ecdysozoa</taxon>
        <taxon>Arthropoda</taxon>
        <taxon>Hexapoda</taxon>
        <taxon>Insecta</taxon>
        <taxon>Pterygota</taxon>
        <taxon>Neoptera</taxon>
        <taxon>Endopterygota</taxon>
        <taxon>Diptera</taxon>
        <taxon>Brachycera</taxon>
        <taxon>Muscomorpha</taxon>
        <taxon>Hippoboscoidea</taxon>
        <taxon>Glossinidae</taxon>
        <taxon>Glossina</taxon>
    </lineage>
</organism>
<dbReference type="PANTHER" id="PTHR24279:SF120">
    <property type="entry name" value="CYTOCHROME P450"/>
    <property type="match status" value="1"/>
</dbReference>
<dbReference type="Proteomes" id="UP000092444">
    <property type="component" value="Unassembled WGS sequence"/>
</dbReference>
<keyword evidence="6 8" id="KW-0408">Iron</keyword>
<protein>
    <recommendedName>
        <fullName evidence="12">Cytochrome P450</fullName>
    </recommendedName>
</protein>
<dbReference type="PROSITE" id="PS00086">
    <property type="entry name" value="CYTOCHROME_P450"/>
    <property type="match status" value="1"/>
</dbReference>
<dbReference type="InterPro" id="IPR050479">
    <property type="entry name" value="CYP11_CYP27_families"/>
</dbReference>
<reference evidence="10" key="1">
    <citation type="submission" date="2020-05" db="UniProtKB">
        <authorList>
            <consortium name="EnsemblMetazoa"/>
        </authorList>
    </citation>
    <scope>IDENTIFICATION</scope>
    <source>
        <strain evidence="10">Yale</strain>
    </source>
</reference>
<evidence type="ECO:0000313" key="10">
    <source>
        <dbReference type="EnsemblMetazoa" id="GMOY007270-PA"/>
    </source>
</evidence>
<keyword evidence="3 8" id="KW-0349">Heme</keyword>
<proteinExistence type="inferred from homology"/>
<dbReference type="SUPFAM" id="SSF48264">
    <property type="entry name" value="Cytochrome P450"/>
    <property type="match status" value="1"/>
</dbReference>
<dbReference type="PRINTS" id="PR00463">
    <property type="entry name" value="EP450I"/>
</dbReference>
<dbReference type="PhylomeDB" id="A0A1B0G1V2"/>
<dbReference type="EnsemblMetazoa" id="GMOY007270-RA">
    <property type="protein sequence ID" value="GMOY007270-PA"/>
    <property type="gene ID" value="GMOY007270"/>
</dbReference>
<evidence type="ECO:0000256" key="4">
    <source>
        <dbReference type="ARBA" id="ARBA00022723"/>
    </source>
</evidence>
<comment type="similarity">
    <text evidence="2 9">Belongs to the cytochrome P450 family.</text>
</comment>
<dbReference type="EMBL" id="CCAG010001058">
    <property type="status" value="NOT_ANNOTATED_CDS"/>
    <property type="molecule type" value="Genomic_DNA"/>
</dbReference>
<dbReference type="GO" id="GO:0016705">
    <property type="term" value="F:oxidoreductase activity, acting on paired donors, with incorporation or reduction of molecular oxygen"/>
    <property type="evidence" value="ECO:0007669"/>
    <property type="project" value="InterPro"/>
</dbReference>
<dbReference type="InterPro" id="IPR002401">
    <property type="entry name" value="Cyt_P450_E_grp-I"/>
</dbReference>
<dbReference type="Gene3D" id="1.10.630.10">
    <property type="entry name" value="Cytochrome P450"/>
    <property type="match status" value="1"/>
</dbReference>
<dbReference type="PRINTS" id="PR00385">
    <property type="entry name" value="P450"/>
</dbReference>
<keyword evidence="7 9" id="KW-0503">Monooxygenase</keyword>
<name>A0A1B0G1V2_GLOMM</name>
<evidence type="ECO:0000313" key="11">
    <source>
        <dbReference type="Proteomes" id="UP000092444"/>
    </source>
</evidence>
<evidence type="ECO:0000256" key="1">
    <source>
        <dbReference type="ARBA" id="ARBA00001971"/>
    </source>
</evidence>
<accession>A0A1B0G1V2</accession>
<dbReference type="GO" id="GO:0004497">
    <property type="term" value="F:monooxygenase activity"/>
    <property type="evidence" value="ECO:0007669"/>
    <property type="project" value="UniProtKB-KW"/>
</dbReference>
<dbReference type="FunFam" id="1.10.630.10:FF:000006">
    <property type="entry name" value="Cytochrome P450 302a1, mitochondrial"/>
    <property type="match status" value="1"/>
</dbReference>
<dbReference type="InterPro" id="IPR001128">
    <property type="entry name" value="Cyt_P450"/>
</dbReference>
<dbReference type="PANTHER" id="PTHR24279">
    <property type="entry name" value="CYTOCHROME P450"/>
    <property type="match status" value="1"/>
</dbReference>
<keyword evidence="11" id="KW-1185">Reference proteome</keyword>
<dbReference type="GO" id="GO:0020037">
    <property type="term" value="F:heme binding"/>
    <property type="evidence" value="ECO:0007669"/>
    <property type="project" value="InterPro"/>
</dbReference>
<evidence type="ECO:0000256" key="8">
    <source>
        <dbReference type="PIRSR" id="PIRSR602401-1"/>
    </source>
</evidence>
<evidence type="ECO:0000256" key="7">
    <source>
        <dbReference type="ARBA" id="ARBA00023033"/>
    </source>
</evidence>
<evidence type="ECO:0000256" key="2">
    <source>
        <dbReference type="ARBA" id="ARBA00010617"/>
    </source>
</evidence>
<dbReference type="CDD" id="cd11054">
    <property type="entry name" value="CYP24A1-like"/>
    <property type="match status" value="1"/>
</dbReference>
<evidence type="ECO:0000256" key="3">
    <source>
        <dbReference type="ARBA" id="ARBA00022617"/>
    </source>
</evidence>
<comment type="cofactor">
    <cofactor evidence="1 8">
        <name>heme</name>
        <dbReference type="ChEBI" id="CHEBI:30413"/>
    </cofactor>
</comment>
<evidence type="ECO:0000256" key="9">
    <source>
        <dbReference type="RuleBase" id="RU000461"/>
    </source>
</evidence>
<dbReference type="InterPro" id="IPR036396">
    <property type="entry name" value="Cyt_P450_sf"/>
</dbReference>
<dbReference type="VEuPathDB" id="VectorBase:GMOY007270"/>
<sequence>MLLRNIKNSVACHCLQNLPLRFGQRQLSMGLLDMQKVLTREDIKSSSIPYVEQSDTEWSRALPYNSLPGPSRLRLIKEVLPGGKYCNVNMMELNRLLRETYGDIYLVKGLFGREDTVFTYNPHDFEIMFRNEGIWPHRVGLQTFNYYRKKKRPEVFHGIGGLVSEQGKTWGDIRSKVNPIMMKSQTIRENLPQIDVIAQEFTKRLESMRVISDNHIKCNFLEEVQKWAFESISFIALNKRMGLFGDNPDRKALNLAENMSLFFQLSYEFDVKPSVWPYVQTRAFKEFLTVYDNITNITLSYIEQEMSELQRRDIQEAKSVLEKLLKIDKHIALVMVMDMLMAGIDTTASTSISVLYMLATNPEKQLRLREEICELLPEPWSPLTTENSKNMPYLRACLKESLRIMPITPGNMRTTIKDLVLSGYQIPAGSNVLMGVMPLANTDEYFPKSDQFLPERWLKNEKSAELKSKNAFVYAPFGMGPRTCIGKRIAEMEIETLITRLIRNYHISWSGKEKLKYESNIITKPCGEIKFQFEPLR</sequence>
<keyword evidence="5 9" id="KW-0560">Oxidoreductase</keyword>
<evidence type="ECO:0000256" key="5">
    <source>
        <dbReference type="ARBA" id="ARBA00023002"/>
    </source>
</evidence>
<keyword evidence="4 8" id="KW-0479">Metal-binding</keyword>
<evidence type="ECO:0000256" key="6">
    <source>
        <dbReference type="ARBA" id="ARBA00023004"/>
    </source>
</evidence>
<dbReference type="Pfam" id="PF00067">
    <property type="entry name" value="p450"/>
    <property type="match status" value="1"/>
</dbReference>
<feature type="binding site" description="axial binding residue" evidence="8">
    <location>
        <position position="484"/>
    </location>
    <ligand>
        <name>heme</name>
        <dbReference type="ChEBI" id="CHEBI:30413"/>
    </ligand>
    <ligandPart>
        <name>Fe</name>
        <dbReference type="ChEBI" id="CHEBI:18248"/>
    </ligandPart>
</feature>
<dbReference type="InterPro" id="IPR017972">
    <property type="entry name" value="Cyt_P450_CS"/>
</dbReference>
<dbReference type="STRING" id="37546.A0A1B0G1V2"/>
<evidence type="ECO:0008006" key="12">
    <source>
        <dbReference type="Google" id="ProtNLM"/>
    </source>
</evidence>
<dbReference type="AlphaFoldDB" id="A0A1B0G1V2"/>
<dbReference type="GO" id="GO:0005506">
    <property type="term" value="F:iron ion binding"/>
    <property type="evidence" value="ECO:0007669"/>
    <property type="project" value="InterPro"/>
</dbReference>